<protein>
    <recommendedName>
        <fullName evidence="4">DUF2721 domain-containing protein</fullName>
    </recommendedName>
</protein>
<feature type="transmembrane region" description="Helical" evidence="1">
    <location>
        <begin position="86"/>
        <end position="106"/>
    </location>
</feature>
<accession>A0ABZ0GPG9</accession>
<proteinExistence type="predicted"/>
<name>A0ABZ0GPG9_9GAMM</name>
<keyword evidence="1" id="KW-1133">Transmembrane helix</keyword>
<reference evidence="2 3" key="1">
    <citation type="submission" date="2023-09" db="EMBL/GenBank/DDBJ databases">
        <authorList>
            <person name="Qi X."/>
        </authorList>
    </citation>
    <scope>NUCLEOTIDE SEQUENCE [LARGE SCALE GENOMIC DNA]</scope>
    <source>
        <strain evidence="2 3">S1-1</strain>
    </source>
</reference>
<keyword evidence="1" id="KW-0812">Transmembrane</keyword>
<evidence type="ECO:0000313" key="2">
    <source>
        <dbReference type="EMBL" id="WOH37650.1"/>
    </source>
</evidence>
<dbReference type="Proteomes" id="UP001301442">
    <property type="component" value="Chromosome"/>
</dbReference>
<feature type="transmembrane region" description="Helical" evidence="1">
    <location>
        <begin position="118"/>
        <end position="145"/>
    </location>
</feature>
<evidence type="ECO:0000256" key="1">
    <source>
        <dbReference type="SAM" id="Phobius"/>
    </source>
</evidence>
<sequence length="176" mass="20230">MDLGFWGSITSILAFAIMVFSFVYSKVKKFRSKIKQHDLKLSSLEEYVKELMSQATNDTKRNEIYPYINMLSQNQAQFAIQLRLRYNLIAVAGFLGLMFAWVALIFKVGGFVSYQENPAIFVLSSSLVFLSIGIILVLTIFQFIIRKVENEQIAINDTCIQFLGNELEQKYLNNKN</sequence>
<keyword evidence="3" id="KW-1185">Reference proteome</keyword>
<dbReference type="RefSeq" id="WP_348396436.1">
    <property type="nucleotide sequence ID" value="NZ_CP136600.1"/>
</dbReference>
<organism evidence="2 3">
    <name type="scientific">Thalassotalea fonticola</name>
    <dbReference type="NCBI Taxonomy" id="3065649"/>
    <lineage>
        <taxon>Bacteria</taxon>
        <taxon>Pseudomonadati</taxon>
        <taxon>Pseudomonadota</taxon>
        <taxon>Gammaproteobacteria</taxon>
        <taxon>Alteromonadales</taxon>
        <taxon>Colwelliaceae</taxon>
        <taxon>Thalassotalea</taxon>
    </lineage>
</organism>
<keyword evidence="1" id="KW-0472">Membrane</keyword>
<dbReference type="EMBL" id="CP136600">
    <property type="protein sequence ID" value="WOH37650.1"/>
    <property type="molecule type" value="Genomic_DNA"/>
</dbReference>
<evidence type="ECO:0000313" key="3">
    <source>
        <dbReference type="Proteomes" id="UP001301442"/>
    </source>
</evidence>
<gene>
    <name evidence="2" type="ORF">RI844_20185</name>
</gene>
<feature type="transmembrane region" description="Helical" evidence="1">
    <location>
        <begin position="6"/>
        <end position="25"/>
    </location>
</feature>
<evidence type="ECO:0008006" key="4">
    <source>
        <dbReference type="Google" id="ProtNLM"/>
    </source>
</evidence>